<gene>
    <name evidence="2" type="ORF">N7498_009131</name>
</gene>
<dbReference type="InterPro" id="IPR023214">
    <property type="entry name" value="HAD_sf"/>
</dbReference>
<dbReference type="PANTHER" id="PTHR43316">
    <property type="entry name" value="HYDROLASE, HALOACID DELAHOGENASE-RELATED"/>
    <property type="match status" value="1"/>
</dbReference>
<dbReference type="InterPro" id="IPR051540">
    <property type="entry name" value="S-2-haloacid_dehalogenase"/>
</dbReference>
<dbReference type="InterPro" id="IPR036412">
    <property type="entry name" value="HAD-like_sf"/>
</dbReference>
<dbReference type="InterPro" id="IPR023198">
    <property type="entry name" value="PGP-like_dom2"/>
</dbReference>
<keyword evidence="1" id="KW-0378">Hydrolase</keyword>
<dbReference type="PANTHER" id="PTHR43316:SF4">
    <property type="entry name" value="ACID DEHALOGENASE, PUTATIVE (AFU_ORTHOLOGUE AFUA_8G05870)-RELATED"/>
    <property type="match status" value="1"/>
</dbReference>
<evidence type="ECO:0000313" key="2">
    <source>
        <dbReference type="EMBL" id="KAJ5190146.1"/>
    </source>
</evidence>
<accession>A0A9W9J6I6</accession>
<proteinExistence type="predicted"/>
<name>A0A9W9J6I6_9EURO</name>
<comment type="caution">
    <text evidence="2">The sequence shown here is derived from an EMBL/GenBank/DDBJ whole genome shotgun (WGS) entry which is preliminary data.</text>
</comment>
<reference evidence="2" key="1">
    <citation type="submission" date="2022-12" db="EMBL/GenBank/DDBJ databases">
        <authorList>
            <person name="Petersen C."/>
        </authorList>
    </citation>
    <scope>NUCLEOTIDE SEQUENCE</scope>
    <source>
        <strain evidence="2">IBT 15544</strain>
    </source>
</reference>
<evidence type="ECO:0000313" key="3">
    <source>
        <dbReference type="Proteomes" id="UP001150904"/>
    </source>
</evidence>
<protein>
    <recommendedName>
        <fullName evidence="4">2-haloalkanoic acid dehalogenase</fullName>
    </recommendedName>
</protein>
<dbReference type="GO" id="GO:0016787">
    <property type="term" value="F:hydrolase activity"/>
    <property type="evidence" value="ECO:0007669"/>
    <property type="project" value="UniProtKB-KW"/>
</dbReference>
<reference evidence="2" key="2">
    <citation type="journal article" date="2023" name="IMA Fungus">
        <title>Comparative genomic study of the Penicillium genus elucidates a diverse pangenome and 15 lateral gene transfer events.</title>
        <authorList>
            <person name="Petersen C."/>
            <person name="Sorensen T."/>
            <person name="Nielsen M.R."/>
            <person name="Sondergaard T.E."/>
            <person name="Sorensen J.L."/>
            <person name="Fitzpatrick D.A."/>
            <person name="Frisvad J.C."/>
            <person name="Nielsen K.L."/>
        </authorList>
    </citation>
    <scope>NUCLEOTIDE SEQUENCE</scope>
    <source>
        <strain evidence="2">IBT 15544</strain>
    </source>
</reference>
<keyword evidence="3" id="KW-1185">Reference proteome</keyword>
<dbReference type="EMBL" id="JAPQKR010000016">
    <property type="protein sequence ID" value="KAJ5190146.1"/>
    <property type="molecule type" value="Genomic_DNA"/>
</dbReference>
<dbReference type="AlphaFoldDB" id="A0A9W9J6I6"/>
<dbReference type="RefSeq" id="XP_058303086.1">
    <property type="nucleotide sequence ID" value="XM_058456187.1"/>
</dbReference>
<organism evidence="2 3">
    <name type="scientific">Penicillium cinerascens</name>
    <dbReference type="NCBI Taxonomy" id="70096"/>
    <lineage>
        <taxon>Eukaryota</taxon>
        <taxon>Fungi</taxon>
        <taxon>Dikarya</taxon>
        <taxon>Ascomycota</taxon>
        <taxon>Pezizomycotina</taxon>
        <taxon>Eurotiomycetes</taxon>
        <taxon>Eurotiomycetidae</taxon>
        <taxon>Eurotiales</taxon>
        <taxon>Aspergillaceae</taxon>
        <taxon>Penicillium</taxon>
    </lineage>
</organism>
<dbReference type="Gene3D" id="1.10.150.240">
    <property type="entry name" value="Putative phosphatase, domain 2"/>
    <property type="match status" value="1"/>
</dbReference>
<dbReference type="OrthoDB" id="2363873at2759"/>
<dbReference type="Gene3D" id="3.40.50.1000">
    <property type="entry name" value="HAD superfamily/HAD-like"/>
    <property type="match status" value="1"/>
</dbReference>
<dbReference type="SUPFAM" id="SSF56784">
    <property type="entry name" value="HAD-like"/>
    <property type="match status" value="1"/>
</dbReference>
<dbReference type="GeneID" id="83183488"/>
<evidence type="ECO:0008006" key="4">
    <source>
        <dbReference type="Google" id="ProtNLM"/>
    </source>
</evidence>
<dbReference type="Proteomes" id="UP001150904">
    <property type="component" value="Unassembled WGS sequence"/>
</dbReference>
<evidence type="ECO:0000256" key="1">
    <source>
        <dbReference type="ARBA" id="ARBA00022801"/>
    </source>
</evidence>
<sequence length="277" mass="31008">MNKPNQIKSIAHILYETVAFQLSIHHSYLDNRASSKEGDGIFIGASQNIYHDRRCRANSTSRKRANSNISGRKHVVFDIIGTCVSFDVFYETTDRLDDSCGAAELEFTFLSVSERHKLYKEVPKALFFRILHMAGIAAPRKFATDAERDHGVQAYSELKLRHGTKSCFDIPWNGGFIVWCLTTGDIKRVGGYFERSGLAKPALAAYKTAFDRFAPDDDKWFAAAHMWDVSAAAKAGFRGAYCTVYEKESCSEIFDEVMNVTADTLPEMAKNIVAASQ</sequence>